<evidence type="ECO:0000256" key="1">
    <source>
        <dbReference type="SAM" id="MobiDB-lite"/>
    </source>
</evidence>
<dbReference type="InterPro" id="IPR002083">
    <property type="entry name" value="MATH/TRAF_dom"/>
</dbReference>
<dbReference type="OrthoDB" id="6359816at2759"/>
<name>A0A8H3TYA3_9TREE</name>
<dbReference type="PROSITE" id="PS50144">
    <property type="entry name" value="MATH"/>
    <property type="match status" value="1"/>
</dbReference>
<comment type="caution">
    <text evidence="3">The sequence shown here is derived from an EMBL/GenBank/DDBJ whole genome shotgun (WGS) entry which is preliminary data.</text>
</comment>
<dbReference type="Proteomes" id="UP000620104">
    <property type="component" value="Unassembled WGS sequence"/>
</dbReference>
<feature type="domain" description="MATH" evidence="2">
    <location>
        <begin position="32"/>
        <end position="191"/>
    </location>
</feature>
<evidence type="ECO:0000313" key="3">
    <source>
        <dbReference type="EMBL" id="GHJ88399.1"/>
    </source>
</evidence>
<proteinExistence type="predicted"/>
<dbReference type="InterPro" id="IPR011333">
    <property type="entry name" value="SKP1/BTB/POZ_sf"/>
</dbReference>
<dbReference type="PANTHER" id="PTHR24413">
    <property type="entry name" value="SPECKLE-TYPE POZ PROTEIN"/>
    <property type="match status" value="1"/>
</dbReference>
<sequence length="659" mass="72911">MNIGQPTSASMNPMNTLPTVEPSGLEFAETQSVTLNWELSGLKEIFNNSRGDTKSKCVKSAVFGDPDNLWEVIFYPNSGTPNTSVTNPPPGQPNSGLGEYSSFYLSAVATDEEKAHSIKGKWQRKGLFAFRFEVKTKRPPPNVLTAKEAANHIFSSKTVNWGWQSFARRDTLYYLAPAVREADAFVITCTVSSNACPPAGAWLNLYSALPSNASPTANALPAQSERWTGSEGGWKGVAGGNGAVTGARKLVPKAVVDSFASLFDDETYSDVEFWLPSRSSRYRNAQNTSTLKNGVRQEDDNERTTTNTTTTTIAQIGPPLASTSPSASPLSEAEPQEQSTMTRPMQRTSAAETTSTHSNHPLTVPQRHFRKIWANKKILMRGEFFKDLLSGTFSEGNDPPSRSDTPASESDLYGWDDSDIEDEMRSDSEDWPTARIPSNKVTCNTGPPKTKIVIRDAAYASWQALIFYLYSDEIVFAPLASSFIAVEPEPNGDHPGVRTSERASHNRTTSLPDRGGSGRTEWIKAWMAEREGRDEWPENAPRPCSAKAIFRLADKLDLPSLRQRAFQHIVAQLTPQNIPYEVFSQFSATYEEVRKVEIAYLLKHWNEIKSSTAMRNIWIDLRQGRHQGFEEVWPCIVANLEYAPPKAAANTMELDGASD</sequence>
<reference evidence="3" key="1">
    <citation type="submission" date="2020-07" db="EMBL/GenBank/DDBJ databases">
        <title>Draft Genome Sequence of a Deep-Sea Yeast, Naganishia (Cryptococcus) liquefaciens strain N6.</title>
        <authorList>
            <person name="Han Y.W."/>
            <person name="Kajitani R."/>
            <person name="Morimoto H."/>
            <person name="Parhat M."/>
            <person name="Tsubouchi H."/>
            <person name="Bakenova O."/>
            <person name="Ogata M."/>
            <person name="Argunhan B."/>
            <person name="Aoki R."/>
            <person name="Kajiwara S."/>
            <person name="Itoh T."/>
            <person name="Iwasaki H."/>
        </authorList>
    </citation>
    <scope>NUCLEOTIDE SEQUENCE</scope>
    <source>
        <strain evidence="3">N6</strain>
    </source>
</reference>
<feature type="compositionally biased region" description="Polar residues" evidence="1">
    <location>
        <begin position="336"/>
        <end position="361"/>
    </location>
</feature>
<feature type="compositionally biased region" description="Basic and acidic residues" evidence="1">
    <location>
        <begin position="491"/>
        <end position="504"/>
    </location>
</feature>
<dbReference type="SUPFAM" id="SSF49599">
    <property type="entry name" value="TRAF domain-like"/>
    <property type="match status" value="1"/>
</dbReference>
<keyword evidence="4" id="KW-1185">Reference proteome</keyword>
<feature type="compositionally biased region" description="Low complexity" evidence="1">
    <location>
        <begin position="304"/>
        <end position="333"/>
    </location>
</feature>
<dbReference type="AlphaFoldDB" id="A0A8H3TYA3"/>
<accession>A0A8H3TYA3</accession>
<feature type="region of interest" description="Disordered" evidence="1">
    <location>
        <begin position="393"/>
        <end position="442"/>
    </location>
</feature>
<dbReference type="InterPro" id="IPR008974">
    <property type="entry name" value="TRAF-like"/>
</dbReference>
<dbReference type="Gene3D" id="3.30.710.10">
    <property type="entry name" value="Potassium Channel Kv1.1, Chain A"/>
    <property type="match status" value="1"/>
</dbReference>
<evidence type="ECO:0000313" key="4">
    <source>
        <dbReference type="Proteomes" id="UP000620104"/>
    </source>
</evidence>
<feature type="compositionally biased region" description="Polar residues" evidence="1">
    <location>
        <begin position="393"/>
        <end position="408"/>
    </location>
</feature>
<feature type="region of interest" description="Disordered" evidence="1">
    <location>
        <begin position="490"/>
        <end position="518"/>
    </location>
</feature>
<feature type="region of interest" description="Disordered" evidence="1">
    <location>
        <begin position="284"/>
        <end position="362"/>
    </location>
</feature>
<gene>
    <name evidence="3" type="ORF">NliqN6_4801</name>
</gene>
<protein>
    <recommendedName>
        <fullName evidence="2">MATH domain-containing protein</fullName>
    </recommendedName>
</protein>
<organism evidence="3 4">
    <name type="scientific">Naganishia liquefaciens</name>
    <dbReference type="NCBI Taxonomy" id="104408"/>
    <lineage>
        <taxon>Eukaryota</taxon>
        <taxon>Fungi</taxon>
        <taxon>Dikarya</taxon>
        <taxon>Basidiomycota</taxon>
        <taxon>Agaricomycotina</taxon>
        <taxon>Tremellomycetes</taxon>
        <taxon>Filobasidiales</taxon>
        <taxon>Filobasidiaceae</taxon>
        <taxon>Naganishia</taxon>
    </lineage>
</organism>
<dbReference type="EMBL" id="BLZA01000030">
    <property type="protein sequence ID" value="GHJ88399.1"/>
    <property type="molecule type" value="Genomic_DNA"/>
</dbReference>
<dbReference type="Gene3D" id="2.60.210.10">
    <property type="entry name" value="Apoptosis, Tumor Necrosis Factor Receptor Associated Protein 2, Chain A"/>
    <property type="match status" value="1"/>
</dbReference>
<evidence type="ECO:0000259" key="2">
    <source>
        <dbReference type="PROSITE" id="PS50144"/>
    </source>
</evidence>